<comment type="caution">
    <text evidence="3">The sequence shown here is derived from an EMBL/GenBank/DDBJ whole genome shotgun (WGS) entry which is preliminary data.</text>
</comment>
<dbReference type="EMBL" id="SWBP01000004">
    <property type="protein sequence ID" value="TKB96836.1"/>
    <property type="molecule type" value="Genomic_DNA"/>
</dbReference>
<feature type="transmembrane region" description="Helical" evidence="1">
    <location>
        <begin position="21"/>
        <end position="46"/>
    </location>
</feature>
<feature type="transmembrane region" description="Helical" evidence="1">
    <location>
        <begin position="103"/>
        <end position="122"/>
    </location>
</feature>
<dbReference type="AlphaFoldDB" id="A0A4U1BZA9"/>
<dbReference type="Pfam" id="PF25231">
    <property type="entry name" value="DUF7847"/>
    <property type="match status" value="1"/>
</dbReference>
<feature type="transmembrane region" description="Helical" evidence="1">
    <location>
        <begin position="52"/>
        <end position="74"/>
    </location>
</feature>
<feature type="domain" description="DUF7847" evidence="2">
    <location>
        <begin position="125"/>
        <end position="218"/>
    </location>
</feature>
<feature type="transmembrane region" description="Helical" evidence="1">
    <location>
        <begin position="142"/>
        <end position="170"/>
    </location>
</feature>
<sequence>MDKSFSVIDVLETSWDITRKNFLVIIGYSVVAFVVLAVVQLSSTYIMSIPNAFLNIVGLFAILIANSIATLGFYKLAFRLIDHDEEDFSALAIIPSWRNISSFMSLTLLLGLIVTTLTLIYTKLIEVDFFNEIVNIIKSNTTYLEILAVVAFLLLMLLTMRFMFFPCFIVDDDSSAFESLRQSRTLTQDNLLKIIAVLGIVIGFIALGFLALGVGIIVTYPFTNIILVVTYRKLVNNYTNEHQEEGIAQESNGD</sequence>
<accession>A0A4U1BZA9</accession>
<dbReference type="Proteomes" id="UP000308181">
    <property type="component" value="Unassembled WGS sequence"/>
</dbReference>
<dbReference type="RefSeq" id="WP_136826799.1">
    <property type="nucleotide sequence ID" value="NZ_SWBP01000004.1"/>
</dbReference>
<proteinExistence type="predicted"/>
<protein>
    <recommendedName>
        <fullName evidence="2">DUF7847 domain-containing protein</fullName>
    </recommendedName>
</protein>
<evidence type="ECO:0000259" key="2">
    <source>
        <dbReference type="Pfam" id="PF25231"/>
    </source>
</evidence>
<dbReference type="InterPro" id="IPR057169">
    <property type="entry name" value="DUF7847"/>
</dbReference>
<organism evidence="3 4">
    <name type="scientific">Pedobacter cryophilus</name>
    <dbReference type="NCBI Taxonomy" id="2571271"/>
    <lineage>
        <taxon>Bacteria</taxon>
        <taxon>Pseudomonadati</taxon>
        <taxon>Bacteroidota</taxon>
        <taxon>Sphingobacteriia</taxon>
        <taxon>Sphingobacteriales</taxon>
        <taxon>Sphingobacteriaceae</taxon>
        <taxon>Pedobacter</taxon>
    </lineage>
</organism>
<keyword evidence="1" id="KW-0472">Membrane</keyword>
<reference evidence="3 4" key="1">
    <citation type="submission" date="2019-04" db="EMBL/GenBank/DDBJ databases">
        <title>Pedobacter sp. AR-3-17 sp. nov., isolated from Arctic soil.</title>
        <authorList>
            <person name="Dahal R.H."/>
            <person name="Kim D.-U."/>
        </authorList>
    </citation>
    <scope>NUCLEOTIDE SEQUENCE [LARGE SCALE GENOMIC DNA]</scope>
    <source>
        <strain evidence="3 4">AR-3-17</strain>
    </source>
</reference>
<feature type="transmembrane region" description="Helical" evidence="1">
    <location>
        <begin position="191"/>
        <end position="218"/>
    </location>
</feature>
<gene>
    <name evidence="3" type="ORF">FA046_12190</name>
</gene>
<evidence type="ECO:0000256" key="1">
    <source>
        <dbReference type="SAM" id="Phobius"/>
    </source>
</evidence>
<dbReference type="OrthoDB" id="797532at2"/>
<evidence type="ECO:0000313" key="3">
    <source>
        <dbReference type="EMBL" id="TKB96836.1"/>
    </source>
</evidence>
<keyword evidence="1" id="KW-1133">Transmembrane helix</keyword>
<evidence type="ECO:0000313" key="4">
    <source>
        <dbReference type="Proteomes" id="UP000308181"/>
    </source>
</evidence>
<keyword evidence="1" id="KW-0812">Transmembrane</keyword>
<keyword evidence="4" id="KW-1185">Reference proteome</keyword>
<name>A0A4U1BZA9_9SPHI</name>